<dbReference type="EMBL" id="CAHR02000193">
    <property type="protein sequence ID" value="CCG83998.1"/>
    <property type="molecule type" value="Genomic_DNA"/>
</dbReference>
<accession>R4XHJ3</accession>
<protein>
    <submittedName>
        <fullName evidence="2">Uncharacterized protein</fullName>
    </submittedName>
</protein>
<reference evidence="2 3" key="1">
    <citation type="journal article" date="2013" name="MBio">
        <title>Genome sequencing of the plant pathogen Taphrina deformans, the causal agent of peach leaf curl.</title>
        <authorList>
            <person name="Cisse O.H."/>
            <person name="Almeida J.M.G.C.F."/>
            <person name="Fonseca A."/>
            <person name="Kumar A.A."/>
            <person name="Salojaervi J."/>
            <person name="Overmyer K."/>
            <person name="Hauser P.M."/>
            <person name="Pagni M."/>
        </authorList>
    </citation>
    <scope>NUCLEOTIDE SEQUENCE [LARGE SCALE GENOMIC DNA]</scope>
    <source>
        <strain evidence="3">PYCC 5710 / ATCC 11124 / CBS 356.35 / IMI 108563 / JCM 9778 / NBRC 8474</strain>
    </source>
</reference>
<evidence type="ECO:0000313" key="3">
    <source>
        <dbReference type="Proteomes" id="UP000013776"/>
    </source>
</evidence>
<dbReference type="AlphaFoldDB" id="R4XHJ3"/>
<dbReference type="VEuPathDB" id="FungiDB:TAPDE_004357"/>
<comment type="caution">
    <text evidence="2">The sequence shown here is derived from an EMBL/GenBank/DDBJ whole genome shotgun (WGS) entry which is preliminary data.</text>
</comment>
<feature type="compositionally biased region" description="Polar residues" evidence="1">
    <location>
        <begin position="34"/>
        <end position="61"/>
    </location>
</feature>
<evidence type="ECO:0000256" key="1">
    <source>
        <dbReference type="SAM" id="MobiDB-lite"/>
    </source>
</evidence>
<dbReference type="Proteomes" id="UP000013776">
    <property type="component" value="Unassembled WGS sequence"/>
</dbReference>
<name>R4XHJ3_TAPDE</name>
<feature type="region of interest" description="Disordered" evidence="1">
    <location>
        <begin position="26"/>
        <end position="74"/>
    </location>
</feature>
<evidence type="ECO:0000313" key="2">
    <source>
        <dbReference type="EMBL" id="CCG83998.1"/>
    </source>
</evidence>
<sequence length="240" mass="26957">MSLDAYKERQDRAFDTFRSKFSLYERVQRPDLPRSNSTVSKRSSGKTKSASSLGDISGQTMDNEELDVPTVPAPQLTFSPQIRKLQTAPWENNMEEPTKTKKSRTSIMRRLRRVTANTKTSSFVADGGPNDTSTDKLSEVVVFADRPQHTGPAIATAADDKPLRTPAPLSIVQEAQQTIAFGPVDPNIVHLRHPVEVIAEDEAYCFMKPSRSTPQIEYELENSPQKKDRMSRMFDGLHFD</sequence>
<gene>
    <name evidence="2" type="ORF">TAPDE_004357</name>
</gene>
<organism evidence="2 3">
    <name type="scientific">Taphrina deformans (strain PYCC 5710 / ATCC 11124 / CBS 356.35 / IMI 108563 / JCM 9778 / NBRC 8474)</name>
    <name type="common">Peach leaf curl fungus</name>
    <name type="synonym">Lalaria deformans</name>
    <dbReference type="NCBI Taxonomy" id="1097556"/>
    <lineage>
        <taxon>Eukaryota</taxon>
        <taxon>Fungi</taxon>
        <taxon>Dikarya</taxon>
        <taxon>Ascomycota</taxon>
        <taxon>Taphrinomycotina</taxon>
        <taxon>Taphrinomycetes</taxon>
        <taxon>Taphrinales</taxon>
        <taxon>Taphrinaceae</taxon>
        <taxon>Taphrina</taxon>
    </lineage>
</organism>
<proteinExistence type="predicted"/>
<keyword evidence="3" id="KW-1185">Reference proteome</keyword>